<reference evidence="1" key="1">
    <citation type="submission" date="2023-04" db="EMBL/GenBank/DDBJ databases">
        <title>A chromosome-level genome assembly of the parasitoid wasp Eretmocerus hayati.</title>
        <authorList>
            <person name="Zhong Y."/>
            <person name="Liu S."/>
            <person name="Liu Y."/>
        </authorList>
    </citation>
    <scope>NUCLEOTIDE SEQUENCE</scope>
    <source>
        <strain evidence="1">ZJU_SS_LIU_2023</strain>
    </source>
</reference>
<comment type="caution">
    <text evidence="1">The sequence shown here is derived from an EMBL/GenBank/DDBJ whole genome shotgun (WGS) entry which is preliminary data.</text>
</comment>
<accession>A0ACC2NFW1</accession>
<sequence>MFGEGVPDEFSLSPDKANDEPNVNIAVKNLIDEHLQKLGCKKLLDIGMCFLHVVNNAFNYGVKGLPVDVSDFLIKSLYFVHNSDLRVEVLEKIQKDLDLPIHDLVKHSEIGWPTLGSAADRAIEQWTAIENLILIYIPKNDKETANKKNYFELRSYVKNPLTKPLLAFVGYLAKIFTKEFTLLMQKDQPLIHILYSQLTKFIYILLTHFMQPTAIPKRILDIDHEKLFKNAQAHLGLEEIKCGDVCSKILSPLEKENELLILNAAKTYYLAMTQRILIKLQDVPHLEYFECLNPDKMEDKRSPNHIKGIAKLFPMKLVEYGTLSVEWTLL</sequence>
<proteinExistence type="predicted"/>
<dbReference type="Proteomes" id="UP001239111">
    <property type="component" value="Chromosome 3"/>
</dbReference>
<evidence type="ECO:0000313" key="1">
    <source>
        <dbReference type="EMBL" id="KAJ8670058.1"/>
    </source>
</evidence>
<dbReference type="EMBL" id="CM056743">
    <property type="protein sequence ID" value="KAJ8670058.1"/>
    <property type="molecule type" value="Genomic_DNA"/>
</dbReference>
<keyword evidence="2" id="KW-1185">Reference proteome</keyword>
<organism evidence="1 2">
    <name type="scientific">Eretmocerus hayati</name>
    <dbReference type="NCBI Taxonomy" id="131215"/>
    <lineage>
        <taxon>Eukaryota</taxon>
        <taxon>Metazoa</taxon>
        <taxon>Ecdysozoa</taxon>
        <taxon>Arthropoda</taxon>
        <taxon>Hexapoda</taxon>
        <taxon>Insecta</taxon>
        <taxon>Pterygota</taxon>
        <taxon>Neoptera</taxon>
        <taxon>Endopterygota</taxon>
        <taxon>Hymenoptera</taxon>
        <taxon>Apocrita</taxon>
        <taxon>Proctotrupomorpha</taxon>
        <taxon>Chalcidoidea</taxon>
        <taxon>Aphelinidae</taxon>
        <taxon>Aphelininae</taxon>
        <taxon>Eretmocerus</taxon>
    </lineage>
</organism>
<name>A0ACC2NFW1_9HYME</name>
<protein>
    <submittedName>
        <fullName evidence="1">Uncharacterized protein</fullName>
    </submittedName>
</protein>
<evidence type="ECO:0000313" key="2">
    <source>
        <dbReference type="Proteomes" id="UP001239111"/>
    </source>
</evidence>
<gene>
    <name evidence="1" type="ORF">QAD02_001317</name>
</gene>